<dbReference type="OrthoDB" id="9790331at2"/>
<evidence type="ECO:0000313" key="3">
    <source>
        <dbReference type="Proteomes" id="UP000193623"/>
    </source>
</evidence>
<dbReference type="Pfam" id="PF01243">
    <property type="entry name" value="PNPOx_N"/>
    <property type="match status" value="1"/>
</dbReference>
<keyword evidence="3" id="KW-1185">Reference proteome</keyword>
<sequence>MTVTTIAELEALYDVAVPASLDKVVTRITPSYAAWIDAARFCILTTVGPEGTDGSPRGDTGPVVRRVDDRTLHLPDWRGNNRIDSLRNIVRDGRVSLMLMVPGNSNVIRINGTAVLSADEDVTQTFEQRGKHPKSVIIITVAEAYFQCAKAIMRSDLWTADPVTGLPTAGDMIKEQKAEFDGKSYDEGYAEYAKTRMW</sequence>
<evidence type="ECO:0000313" key="2">
    <source>
        <dbReference type="EMBL" id="SLN54124.1"/>
    </source>
</evidence>
<dbReference type="PANTHER" id="PTHR42815">
    <property type="entry name" value="FAD-BINDING, PUTATIVE (AFU_ORTHOLOGUE AFUA_6G07600)-RELATED"/>
    <property type="match status" value="1"/>
</dbReference>
<dbReference type="InterPro" id="IPR011576">
    <property type="entry name" value="Pyridox_Oxase_N"/>
</dbReference>
<dbReference type="InterPro" id="IPR012349">
    <property type="entry name" value="Split_barrel_FMN-bd"/>
</dbReference>
<dbReference type="RefSeq" id="WP_085865222.1">
    <property type="nucleotide sequence ID" value="NZ_FWFT01000005.1"/>
</dbReference>
<dbReference type="Proteomes" id="UP000193623">
    <property type="component" value="Unassembled WGS sequence"/>
</dbReference>
<feature type="domain" description="Pyridoxamine 5'-phosphate oxidase N-terminal" evidence="1">
    <location>
        <begin position="29"/>
        <end position="148"/>
    </location>
</feature>
<reference evidence="2 3" key="1">
    <citation type="submission" date="2017-03" db="EMBL/GenBank/DDBJ databases">
        <authorList>
            <person name="Afonso C.L."/>
            <person name="Miller P.J."/>
            <person name="Scott M.A."/>
            <person name="Spackman E."/>
            <person name="Goraichik I."/>
            <person name="Dimitrov K.M."/>
            <person name="Suarez D.L."/>
            <person name="Swayne D.E."/>
        </authorList>
    </citation>
    <scope>NUCLEOTIDE SEQUENCE [LARGE SCALE GENOMIC DNA]</scope>
    <source>
        <strain evidence="2 3">CECT 8397</strain>
    </source>
</reference>
<dbReference type="Gene3D" id="2.30.110.10">
    <property type="entry name" value="Electron Transport, Fmn-binding Protein, Chain A"/>
    <property type="match status" value="1"/>
</dbReference>
<evidence type="ECO:0000259" key="1">
    <source>
        <dbReference type="Pfam" id="PF01243"/>
    </source>
</evidence>
<name>A0A1Y5T225_9RHOB</name>
<proteinExistence type="predicted"/>
<organism evidence="2 3">
    <name type="scientific">Pseudooctadecabacter jejudonensis</name>
    <dbReference type="NCBI Taxonomy" id="1391910"/>
    <lineage>
        <taxon>Bacteria</taxon>
        <taxon>Pseudomonadati</taxon>
        <taxon>Pseudomonadota</taxon>
        <taxon>Alphaproteobacteria</taxon>
        <taxon>Rhodobacterales</taxon>
        <taxon>Paracoccaceae</taxon>
        <taxon>Pseudooctadecabacter</taxon>
    </lineage>
</organism>
<dbReference type="PANTHER" id="PTHR42815:SF2">
    <property type="entry name" value="FAD-BINDING, PUTATIVE (AFU_ORTHOLOGUE AFUA_6G07600)-RELATED"/>
    <property type="match status" value="1"/>
</dbReference>
<accession>A0A1Y5T225</accession>
<gene>
    <name evidence="2" type="ORF">PSJ8397_02825</name>
</gene>
<dbReference type="EMBL" id="FWFT01000005">
    <property type="protein sequence ID" value="SLN54124.1"/>
    <property type="molecule type" value="Genomic_DNA"/>
</dbReference>
<dbReference type="AlphaFoldDB" id="A0A1Y5T225"/>
<protein>
    <submittedName>
        <fullName evidence="2">Pyridoxamine 5'-phosphate oxidase</fullName>
    </submittedName>
</protein>
<dbReference type="InterPro" id="IPR024029">
    <property type="entry name" value="Pyridox_Oxase_FMN-dep"/>
</dbReference>
<dbReference type="NCBIfam" id="TIGR04025">
    <property type="entry name" value="PPOX_FMN_DR2398"/>
    <property type="match status" value="1"/>
</dbReference>
<dbReference type="SUPFAM" id="SSF50475">
    <property type="entry name" value="FMN-binding split barrel"/>
    <property type="match status" value="1"/>
</dbReference>